<dbReference type="InterPro" id="IPR050791">
    <property type="entry name" value="Aldo-Keto_reductase"/>
</dbReference>
<dbReference type="PANTHER" id="PTHR43625">
    <property type="entry name" value="AFLATOXIN B1 ALDEHYDE REDUCTASE"/>
    <property type="match status" value="1"/>
</dbReference>
<dbReference type="Proteomes" id="UP000777438">
    <property type="component" value="Unassembled WGS sequence"/>
</dbReference>
<proteinExistence type="predicted"/>
<keyword evidence="4" id="KW-1185">Reference proteome</keyword>
<dbReference type="EMBL" id="JAGPYM010000002">
    <property type="protein sequence ID" value="KAH6898454.1"/>
    <property type="molecule type" value="Genomic_DNA"/>
</dbReference>
<gene>
    <name evidence="3" type="ORF">B0T10DRAFT_535229</name>
</gene>
<evidence type="ECO:0000313" key="4">
    <source>
        <dbReference type="Proteomes" id="UP000777438"/>
    </source>
</evidence>
<feature type="domain" description="NADP-dependent oxidoreductase" evidence="2">
    <location>
        <begin position="23"/>
        <end position="319"/>
    </location>
</feature>
<dbReference type="Pfam" id="PF00248">
    <property type="entry name" value="Aldo_ket_red"/>
    <property type="match status" value="1"/>
</dbReference>
<organism evidence="3 4">
    <name type="scientific">Thelonectria olida</name>
    <dbReference type="NCBI Taxonomy" id="1576542"/>
    <lineage>
        <taxon>Eukaryota</taxon>
        <taxon>Fungi</taxon>
        <taxon>Dikarya</taxon>
        <taxon>Ascomycota</taxon>
        <taxon>Pezizomycotina</taxon>
        <taxon>Sordariomycetes</taxon>
        <taxon>Hypocreomycetidae</taxon>
        <taxon>Hypocreales</taxon>
        <taxon>Nectriaceae</taxon>
        <taxon>Thelonectria</taxon>
    </lineage>
</organism>
<accession>A0A9P8WGH8</accession>
<protein>
    <submittedName>
        <fullName evidence="3">NADP-dependent oxidoreductase domain-containing protein</fullName>
    </submittedName>
</protein>
<dbReference type="InterPro" id="IPR023210">
    <property type="entry name" value="NADP_OxRdtase_dom"/>
</dbReference>
<dbReference type="OrthoDB" id="37537at2759"/>
<comment type="caution">
    <text evidence="3">The sequence shown here is derived from an EMBL/GenBank/DDBJ whole genome shotgun (WGS) entry which is preliminary data.</text>
</comment>
<evidence type="ECO:0000256" key="1">
    <source>
        <dbReference type="ARBA" id="ARBA00023002"/>
    </source>
</evidence>
<dbReference type="Gene3D" id="3.20.20.100">
    <property type="entry name" value="NADP-dependent oxidoreductase domain"/>
    <property type="match status" value="1"/>
</dbReference>
<dbReference type="InterPro" id="IPR036812">
    <property type="entry name" value="NAD(P)_OxRdtase_dom_sf"/>
</dbReference>
<dbReference type="CDD" id="cd19077">
    <property type="entry name" value="AKR_AKR8A1-2"/>
    <property type="match status" value="1"/>
</dbReference>
<keyword evidence="1" id="KW-0560">Oxidoreductase</keyword>
<dbReference type="AlphaFoldDB" id="A0A9P8WGH8"/>
<dbReference type="GO" id="GO:0005737">
    <property type="term" value="C:cytoplasm"/>
    <property type="evidence" value="ECO:0007669"/>
    <property type="project" value="TreeGrafter"/>
</dbReference>
<dbReference type="SUPFAM" id="SSF51430">
    <property type="entry name" value="NAD(P)-linked oxidoreductase"/>
    <property type="match status" value="1"/>
</dbReference>
<dbReference type="GO" id="GO:0016491">
    <property type="term" value="F:oxidoreductase activity"/>
    <property type="evidence" value="ECO:0007669"/>
    <property type="project" value="UniProtKB-KW"/>
</dbReference>
<dbReference type="PANTHER" id="PTHR43625:SF78">
    <property type="entry name" value="PYRIDOXAL REDUCTASE-RELATED"/>
    <property type="match status" value="1"/>
</dbReference>
<reference evidence="3 4" key="1">
    <citation type="journal article" date="2021" name="Nat. Commun.">
        <title>Genetic determinants of endophytism in the Arabidopsis root mycobiome.</title>
        <authorList>
            <person name="Mesny F."/>
            <person name="Miyauchi S."/>
            <person name="Thiergart T."/>
            <person name="Pickel B."/>
            <person name="Atanasova L."/>
            <person name="Karlsson M."/>
            <person name="Huettel B."/>
            <person name="Barry K.W."/>
            <person name="Haridas S."/>
            <person name="Chen C."/>
            <person name="Bauer D."/>
            <person name="Andreopoulos W."/>
            <person name="Pangilinan J."/>
            <person name="LaButti K."/>
            <person name="Riley R."/>
            <person name="Lipzen A."/>
            <person name="Clum A."/>
            <person name="Drula E."/>
            <person name="Henrissat B."/>
            <person name="Kohler A."/>
            <person name="Grigoriev I.V."/>
            <person name="Martin F.M."/>
            <person name="Hacquard S."/>
        </authorList>
    </citation>
    <scope>NUCLEOTIDE SEQUENCE [LARGE SCALE GENOMIC DNA]</scope>
    <source>
        <strain evidence="3 4">MPI-CAGE-CH-0241</strain>
    </source>
</reference>
<name>A0A9P8WGH8_9HYPO</name>
<sequence>MTTHLTHLNTMTQLLGKQPGATGFGLMGLTWRPVPPPLDQALEAMRAAVENGATIWNAGEFYGTPEYNSMTILKAYFTKYPEDADKVSLYIKGAANLQTVHPEGSPEAVRRSIDNILAQLGGTKKVDGFAPARRDPNVPFDVTLGVIQKEYVDTGKIGGVYISECSVETINEASKHAKIIAAEVEVSMFSPDILGNGVAAACAHLNIPVLAYSPIGRGVLTGRFTEASQFKELGVISIFPRTQQDALDHNLKLVRQVEALAEKKGCTSAQLAINWVRGLSGRPGLPTIIPIPGATTAARVTENAKVVVLSDEEMKTIGDLVDNFEVSGTRYPDFVPIET</sequence>
<evidence type="ECO:0000313" key="3">
    <source>
        <dbReference type="EMBL" id="KAH6898454.1"/>
    </source>
</evidence>
<evidence type="ECO:0000259" key="2">
    <source>
        <dbReference type="Pfam" id="PF00248"/>
    </source>
</evidence>